<feature type="transmembrane region" description="Helical" evidence="1">
    <location>
        <begin position="496"/>
        <end position="516"/>
    </location>
</feature>
<feature type="transmembrane region" description="Helical" evidence="1">
    <location>
        <begin position="462"/>
        <end position="489"/>
    </location>
</feature>
<sequence length="645" mass="74654">MFKDEYIREMRSEAVRGLRNPLFRSLQKFLIYSSEIHFILLEKYLKSSDTEIVLEFPYLRFGSMHFSLQHIIYGQSKESVFSLRFLMVFDVSNLLASDIVKSAELQWYQQLKKRTDPKMKLYLLGDELVNYEIQKAAHSTIFYFIIGASLMVAIIYIIISQYEQKRNVAPYLLLEAQREHITDIHDSFVPNTSWHSHIWLLIANGCAHQQYDVGYVMSPSMDIAYFCLCSATAFALCWLLELFVFTPQLLMCTPGTNKNEALHIPKRYFKMYSAFLRKFSFAHIAILLLLFILLGSCIFMTINMEENFAPGKIFDDRSFLAKSLASLDKIYEDHQMVRILVTKLPRNAPALRADIARITSFHYLCPKYTTWIELYEQLYHPLSIDIQEYFSQLPDFLKQYPETAYHVNYGHKNNVSINKISFELCLQGFGKWRNRATVVNDLRRLLPNGYSMFFYDSHMLDLILSIKGVVLEAVIMTVAIMAVICFFFLPAIRIAICTILSLLSIIILVVGSLRCWGAELDVVLMVNVVMAAGFTVDYVSHISYHLFLEAEIVANRTERMTRTLRAIFGPTAQVTLVSFRFAWAHCTGSSNHDYQLYCTTTVSQRLYVCCLCQDSSTMQYFRIFARNICDAFSDIADRNGTAFKF</sequence>
<name>A0A3P6UIR4_LITSI</name>
<keyword evidence="3" id="KW-1185">Reference proteome</keyword>
<evidence type="ECO:0000313" key="2">
    <source>
        <dbReference type="EMBL" id="VDK77221.1"/>
    </source>
</evidence>
<dbReference type="GO" id="GO:0030659">
    <property type="term" value="C:cytoplasmic vesicle membrane"/>
    <property type="evidence" value="ECO:0007669"/>
    <property type="project" value="TreeGrafter"/>
</dbReference>
<protein>
    <recommendedName>
        <fullName evidence="4">SSD domain-containing protein</fullName>
    </recommendedName>
</protein>
<keyword evidence="1" id="KW-0472">Membrane</keyword>
<keyword evidence="1" id="KW-0812">Transmembrane</keyword>
<dbReference type="SUPFAM" id="SSF82866">
    <property type="entry name" value="Multidrug efflux transporter AcrB transmembrane domain"/>
    <property type="match status" value="1"/>
</dbReference>
<dbReference type="InterPro" id="IPR051697">
    <property type="entry name" value="Patched_domain-protein"/>
</dbReference>
<evidence type="ECO:0000313" key="3">
    <source>
        <dbReference type="Proteomes" id="UP000277928"/>
    </source>
</evidence>
<reference evidence="2 3" key="1">
    <citation type="submission" date="2018-08" db="EMBL/GenBank/DDBJ databases">
        <authorList>
            <person name="Laetsch R D."/>
            <person name="Stevens L."/>
            <person name="Kumar S."/>
            <person name="Blaxter L. M."/>
        </authorList>
    </citation>
    <scope>NUCLEOTIDE SEQUENCE [LARGE SCALE GENOMIC DNA]</scope>
</reference>
<accession>A0A3P6UIR4</accession>
<keyword evidence="1" id="KW-1133">Transmembrane helix</keyword>
<dbReference type="EMBL" id="UYRX01000198">
    <property type="protein sequence ID" value="VDK77221.1"/>
    <property type="molecule type" value="Genomic_DNA"/>
</dbReference>
<gene>
    <name evidence="2" type="ORF">NLS_LOCUS3575</name>
</gene>
<dbReference type="PANTHER" id="PTHR10796:SF94">
    <property type="entry name" value="SSD DOMAIN-CONTAINING PROTEIN"/>
    <property type="match status" value="1"/>
</dbReference>
<dbReference type="GO" id="GO:0018996">
    <property type="term" value="P:molting cycle, collagen and cuticulin-based cuticle"/>
    <property type="evidence" value="ECO:0007669"/>
    <property type="project" value="TreeGrafter"/>
</dbReference>
<organism evidence="2 3">
    <name type="scientific">Litomosoides sigmodontis</name>
    <name type="common">Filarial nematode worm</name>
    <dbReference type="NCBI Taxonomy" id="42156"/>
    <lineage>
        <taxon>Eukaryota</taxon>
        <taxon>Metazoa</taxon>
        <taxon>Ecdysozoa</taxon>
        <taxon>Nematoda</taxon>
        <taxon>Chromadorea</taxon>
        <taxon>Rhabditida</taxon>
        <taxon>Spirurina</taxon>
        <taxon>Spiruromorpha</taxon>
        <taxon>Filarioidea</taxon>
        <taxon>Onchocercidae</taxon>
        <taxon>Litomosoides</taxon>
    </lineage>
</organism>
<dbReference type="GO" id="GO:0006897">
    <property type="term" value="P:endocytosis"/>
    <property type="evidence" value="ECO:0007669"/>
    <property type="project" value="TreeGrafter"/>
</dbReference>
<feature type="transmembrane region" description="Helical" evidence="1">
    <location>
        <begin position="279"/>
        <end position="302"/>
    </location>
</feature>
<dbReference type="Proteomes" id="UP000277928">
    <property type="component" value="Unassembled WGS sequence"/>
</dbReference>
<evidence type="ECO:0000256" key="1">
    <source>
        <dbReference type="SAM" id="Phobius"/>
    </source>
</evidence>
<feature type="transmembrane region" description="Helical" evidence="1">
    <location>
        <begin position="223"/>
        <end position="245"/>
    </location>
</feature>
<dbReference type="AlphaFoldDB" id="A0A3P6UIR4"/>
<feature type="transmembrane region" description="Helical" evidence="1">
    <location>
        <begin position="522"/>
        <end position="539"/>
    </location>
</feature>
<dbReference type="Gene3D" id="1.20.1640.10">
    <property type="entry name" value="Multidrug efflux transporter AcrB transmembrane domain"/>
    <property type="match status" value="1"/>
</dbReference>
<proteinExistence type="predicted"/>
<dbReference type="OrthoDB" id="5800289at2759"/>
<feature type="transmembrane region" description="Helical" evidence="1">
    <location>
        <begin position="141"/>
        <end position="159"/>
    </location>
</feature>
<evidence type="ECO:0008006" key="4">
    <source>
        <dbReference type="Google" id="ProtNLM"/>
    </source>
</evidence>
<dbReference type="GO" id="GO:0005886">
    <property type="term" value="C:plasma membrane"/>
    <property type="evidence" value="ECO:0007669"/>
    <property type="project" value="TreeGrafter"/>
</dbReference>
<dbReference type="PANTHER" id="PTHR10796">
    <property type="entry name" value="PATCHED-RELATED"/>
    <property type="match status" value="1"/>
</dbReference>